<gene>
    <name evidence="2" type="ORF">OB914_12145</name>
    <name evidence="1" type="ORF">OB916_11725</name>
</gene>
<evidence type="ECO:0000313" key="2">
    <source>
        <dbReference type="EMBL" id="MCU4727718.1"/>
    </source>
</evidence>
<evidence type="ECO:0000313" key="4">
    <source>
        <dbReference type="Proteomes" id="UP001209746"/>
    </source>
</evidence>
<dbReference type="RefSeq" id="WP_315909485.1">
    <property type="nucleotide sequence ID" value="NZ_JAOPKC010000014.1"/>
</dbReference>
<evidence type="ECO:0000313" key="1">
    <source>
        <dbReference type="EMBL" id="MCU4718731.1"/>
    </source>
</evidence>
<accession>A0AAE3IEC8</accession>
<dbReference type="EMBL" id="JAOPKC010000014">
    <property type="protein sequence ID" value="MCU4718731.1"/>
    <property type="molecule type" value="Genomic_DNA"/>
</dbReference>
<reference evidence="2" key="1">
    <citation type="submission" date="2023-02" db="EMBL/GenBank/DDBJ databases">
        <title>Enrichment on poylsaccharides allowed isolation of novel metabolic and taxonomic groups of Haloarchaea.</title>
        <authorList>
            <person name="Sorokin D.Y."/>
            <person name="Elcheninov A.G."/>
            <person name="Khizhniak T.V."/>
            <person name="Kolganova T.V."/>
            <person name="Kublanov I.V."/>
        </authorList>
    </citation>
    <scope>NUCLEOTIDE SEQUENCE</scope>
    <source>
        <strain evidence="1 3">HArc-curdl5-1</strain>
        <strain evidence="2">HArc-curdl7</strain>
    </source>
</reference>
<name>A0AAE3IEC8_9EURY</name>
<sequence length="53" mass="5361">MASAIGLTDLTKQFDERTSLNGDDLAVENLVSAGETADAATPATVAIPVGVSR</sequence>
<dbReference type="EMBL" id="JAOPKD010000013">
    <property type="protein sequence ID" value="MCU4727718.1"/>
    <property type="molecule type" value="Genomic_DNA"/>
</dbReference>
<evidence type="ECO:0000313" key="3">
    <source>
        <dbReference type="Proteomes" id="UP001208186"/>
    </source>
</evidence>
<comment type="caution">
    <text evidence="2">The sequence shown here is derived from an EMBL/GenBank/DDBJ whole genome shotgun (WGS) entry which is preliminary data.</text>
</comment>
<keyword evidence="3" id="KW-1185">Reference proteome</keyword>
<protein>
    <submittedName>
        <fullName evidence="2">Uncharacterized protein</fullName>
    </submittedName>
</protein>
<organism evidence="2 4">
    <name type="scientific">Halapricum hydrolyticum</name>
    <dbReference type="NCBI Taxonomy" id="2979991"/>
    <lineage>
        <taxon>Archaea</taxon>
        <taxon>Methanobacteriati</taxon>
        <taxon>Methanobacteriota</taxon>
        <taxon>Stenosarchaea group</taxon>
        <taxon>Halobacteria</taxon>
        <taxon>Halobacteriales</taxon>
        <taxon>Haloarculaceae</taxon>
        <taxon>Halapricum</taxon>
    </lineage>
</organism>
<dbReference type="AlphaFoldDB" id="A0AAE3IEC8"/>
<proteinExistence type="predicted"/>
<dbReference type="Proteomes" id="UP001209746">
    <property type="component" value="Unassembled WGS sequence"/>
</dbReference>
<dbReference type="Proteomes" id="UP001208186">
    <property type="component" value="Unassembled WGS sequence"/>
</dbReference>